<dbReference type="HOGENOM" id="CLU_837156_0_0_1"/>
<dbReference type="EMBL" id="AZST01000051">
    <property type="protein sequence ID" value="KEP53698.1"/>
    <property type="molecule type" value="Genomic_DNA"/>
</dbReference>
<feature type="compositionally biased region" description="Low complexity" evidence="1">
    <location>
        <begin position="82"/>
        <end position="100"/>
    </location>
</feature>
<dbReference type="Proteomes" id="UP000027456">
    <property type="component" value="Unassembled WGS sequence"/>
</dbReference>
<sequence length="364" mass="41154">MFAIQHRQIPAQPGHIVNRRRANIGSCSLTYTSPYNELGYAQQSNDVPESRRSTTVSRHLHISLSLTGHSERTKSSTRTELARSSSRASSSSGNSSSGSSVQWALKDSNENVHTPTRRDQAAPPKGSPKPILKSRDTNTEKSPSLSAEQYSIVATGLAIDDILKLLVSRVKTFPCPSELEFSLDCGSPMMLPNVEKNKSFIGQLRKLQKLAHKLDEIPTHGEAKLKDKHNKVSMCIGRALFRMEEVQIKFYVNFLDSAYDDLVIEINICIKSFVYPCELDFADNSEDGMNLADTEKNKPFIDQLCTLSSFRVQLGNIPEYDNEQLTIKRETIGEVIKRNLHRMKQHQLKLFYRRLTEAHRPHRL</sequence>
<protein>
    <submittedName>
        <fullName evidence="2">Uncharacterized protein</fullName>
    </submittedName>
</protein>
<name>A0A074S9X0_9AGAM</name>
<dbReference type="AlphaFoldDB" id="A0A074S9X0"/>
<proteinExistence type="predicted"/>
<feature type="region of interest" description="Disordered" evidence="1">
    <location>
        <begin position="63"/>
        <end position="146"/>
    </location>
</feature>
<evidence type="ECO:0000256" key="1">
    <source>
        <dbReference type="SAM" id="MobiDB-lite"/>
    </source>
</evidence>
<evidence type="ECO:0000313" key="2">
    <source>
        <dbReference type="EMBL" id="KEP53698.1"/>
    </source>
</evidence>
<evidence type="ECO:0000313" key="3">
    <source>
        <dbReference type="Proteomes" id="UP000027456"/>
    </source>
</evidence>
<gene>
    <name evidence="2" type="ORF">V565_027200</name>
</gene>
<dbReference type="OrthoDB" id="3260343at2759"/>
<reference evidence="2 3" key="1">
    <citation type="submission" date="2013-12" db="EMBL/GenBank/DDBJ databases">
        <authorList>
            <person name="Cubeta M."/>
            <person name="Pakala S."/>
            <person name="Fedorova N."/>
            <person name="Thomas E."/>
            <person name="Dean R."/>
            <person name="Jabaji S."/>
            <person name="Neate S."/>
            <person name="Toda T."/>
            <person name="Tavantzis S."/>
            <person name="Vilgalys R."/>
            <person name="Bharathan N."/>
            <person name="Pakala S."/>
            <person name="Losada L.S."/>
            <person name="Zafar N."/>
            <person name="Nierman W."/>
        </authorList>
    </citation>
    <scope>NUCLEOTIDE SEQUENCE [LARGE SCALE GENOMIC DNA]</scope>
    <source>
        <strain evidence="2 3">123E</strain>
    </source>
</reference>
<accession>A0A074S9X0</accession>
<keyword evidence="3" id="KW-1185">Reference proteome</keyword>
<comment type="caution">
    <text evidence="2">The sequence shown here is derived from an EMBL/GenBank/DDBJ whole genome shotgun (WGS) entry which is preliminary data.</text>
</comment>
<organism evidence="2 3">
    <name type="scientific">Rhizoctonia solani 123E</name>
    <dbReference type="NCBI Taxonomy" id="1423351"/>
    <lineage>
        <taxon>Eukaryota</taxon>
        <taxon>Fungi</taxon>
        <taxon>Dikarya</taxon>
        <taxon>Basidiomycota</taxon>
        <taxon>Agaricomycotina</taxon>
        <taxon>Agaricomycetes</taxon>
        <taxon>Cantharellales</taxon>
        <taxon>Ceratobasidiaceae</taxon>
        <taxon>Rhizoctonia</taxon>
    </lineage>
</organism>